<reference evidence="2 3" key="1">
    <citation type="submission" date="2018-05" db="EMBL/GenBank/DDBJ databases">
        <title>Genome sequencing, assembly and analysis of the novel insecticidal bacterium, Chromobacterium phragmitis.</title>
        <authorList>
            <person name="Sparks M.E."/>
            <person name="Blackburn M.B."/>
            <person name="Gundersen-Rindal D.E."/>
        </authorList>
    </citation>
    <scope>NUCLEOTIDE SEQUENCE [LARGE SCALE GENOMIC DNA]</scope>
    <source>
        <strain evidence="2">IIBBL 274-1</strain>
    </source>
</reference>
<name>A0A344UGD9_9NEIS</name>
<gene>
    <name evidence="2" type="ORF">DK843_08545</name>
</gene>
<proteinExistence type="predicted"/>
<dbReference type="KEGG" id="chrb:DK843_08545"/>
<evidence type="ECO:0000256" key="1">
    <source>
        <dbReference type="SAM" id="SignalP"/>
    </source>
</evidence>
<evidence type="ECO:0000313" key="2">
    <source>
        <dbReference type="EMBL" id="AXE34337.1"/>
    </source>
</evidence>
<organism evidence="2 3">
    <name type="scientific">Chromobacterium phragmitis</name>
    <dbReference type="NCBI Taxonomy" id="2202141"/>
    <lineage>
        <taxon>Bacteria</taxon>
        <taxon>Pseudomonadati</taxon>
        <taxon>Pseudomonadota</taxon>
        <taxon>Betaproteobacteria</taxon>
        <taxon>Neisseriales</taxon>
        <taxon>Chromobacteriaceae</taxon>
        <taxon>Chromobacterium</taxon>
    </lineage>
</organism>
<accession>A0A344UGD9</accession>
<dbReference type="Gene3D" id="3.40.190.10">
    <property type="entry name" value="Periplasmic binding protein-like II"/>
    <property type="match status" value="2"/>
</dbReference>
<dbReference type="Proteomes" id="UP000252038">
    <property type="component" value="Chromosome"/>
</dbReference>
<dbReference type="EMBL" id="CP029554">
    <property type="protein sequence ID" value="AXE34337.1"/>
    <property type="molecule type" value="Genomic_DNA"/>
</dbReference>
<sequence>MSRLPILLACLCPLPSLAAEPLRIGVSDALTRPYVIEDPFTGNPPRGRAIALAQSALRACGLHGHFQRLPGKRLVQNLALDRLDGALLLSYQHSRRDKMAYPVRDGLADASRRMATFQYVFYVRDDSALRWDGSRLLGLNGAVGVNRGWSIGHDLMAHGISVENGGNIADNFSKLTAGRIEAYALHRQAGDLYLLSHPDLKVRRLSPPFLSKTYHWVFSRGYARRHARETACVWRQLPSLRARYLPDSR</sequence>
<feature type="chain" id="PRO_5016922212" evidence="1">
    <location>
        <begin position="19"/>
        <end position="249"/>
    </location>
</feature>
<dbReference type="RefSeq" id="WP_114073040.1">
    <property type="nucleotide sequence ID" value="NZ_CP029554.1"/>
</dbReference>
<evidence type="ECO:0000313" key="3">
    <source>
        <dbReference type="Proteomes" id="UP000252038"/>
    </source>
</evidence>
<keyword evidence="1" id="KW-0732">Signal</keyword>
<feature type="signal peptide" evidence="1">
    <location>
        <begin position="1"/>
        <end position="18"/>
    </location>
</feature>
<dbReference type="SUPFAM" id="SSF53850">
    <property type="entry name" value="Periplasmic binding protein-like II"/>
    <property type="match status" value="1"/>
</dbReference>
<protein>
    <submittedName>
        <fullName evidence="2">Uncharacterized protein</fullName>
    </submittedName>
</protein>
<dbReference type="AlphaFoldDB" id="A0A344UGD9"/>